<organism evidence="2 3">
    <name type="scientific">Trichinella zimbabwensis</name>
    <dbReference type="NCBI Taxonomy" id="268475"/>
    <lineage>
        <taxon>Eukaryota</taxon>
        <taxon>Metazoa</taxon>
        <taxon>Ecdysozoa</taxon>
        <taxon>Nematoda</taxon>
        <taxon>Enoplea</taxon>
        <taxon>Dorylaimia</taxon>
        <taxon>Trichinellida</taxon>
        <taxon>Trichinellidae</taxon>
        <taxon>Trichinella</taxon>
    </lineage>
</organism>
<sequence>MGSLEQYDSEMTTAQSRHRQSNTIQPQTVKQLIDHKPPNPNALIASLTHSVMGYGNRSGFSGSNESVFNNIHYAKWLENLPTNALTPIPKAWNDVHNKKYFVAENLFSLASLFHDRTFPAERLQVAHL</sequence>
<name>A0A0V1GR80_9BILA</name>
<dbReference type="Proteomes" id="UP000055024">
    <property type="component" value="Unassembled WGS sequence"/>
</dbReference>
<feature type="region of interest" description="Disordered" evidence="1">
    <location>
        <begin position="1"/>
        <end position="27"/>
    </location>
</feature>
<comment type="caution">
    <text evidence="2">The sequence shown here is derived from an EMBL/GenBank/DDBJ whole genome shotgun (WGS) entry which is preliminary data.</text>
</comment>
<accession>A0A0V1GR80</accession>
<proteinExistence type="predicted"/>
<dbReference type="AlphaFoldDB" id="A0A0V1GR80"/>
<protein>
    <submittedName>
        <fullName evidence="2">Uncharacterized protein</fullName>
    </submittedName>
</protein>
<gene>
    <name evidence="2" type="ORF">T11_350</name>
</gene>
<feature type="compositionally biased region" description="Polar residues" evidence="1">
    <location>
        <begin position="9"/>
        <end position="27"/>
    </location>
</feature>
<evidence type="ECO:0000313" key="3">
    <source>
        <dbReference type="Proteomes" id="UP000055024"/>
    </source>
</evidence>
<keyword evidence="3" id="KW-1185">Reference proteome</keyword>
<dbReference type="OrthoDB" id="5934538at2759"/>
<evidence type="ECO:0000256" key="1">
    <source>
        <dbReference type="SAM" id="MobiDB-lite"/>
    </source>
</evidence>
<dbReference type="EMBL" id="JYDP01000426">
    <property type="protein sequence ID" value="KRZ00655.1"/>
    <property type="molecule type" value="Genomic_DNA"/>
</dbReference>
<evidence type="ECO:0000313" key="2">
    <source>
        <dbReference type="EMBL" id="KRZ00655.1"/>
    </source>
</evidence>
<reference evidence="2 3" key="1">
    <citation type="submission" date="2015-01" db="EMBL/GenBank/DDBJ databases">
        <title>Evolution of Trichinella species and genotypes.</title>
        <authorList>
            <person name="Korhonen P.K."/>
            <person name="Edoardo P."/>
            <person name="Giuseppe L.R."/>
            <person name="Gasser R.B."/>
        </authorList>
    </citation>
    <scope>NUCLEOTIDE SEQUENCE [LARGE SCALE GENOMIC DNA]</scope>
    <source>
        <strain evidence="2">ISS1029</strain>
    </source>
</reference>